<dbReference type="EMBL" id="CASHSV030000001">
    <property type="protein sequence ID" value="CAJ2631303.1"/>
    <property type="molecule type" value="Genomic_DNA"/>
</dbReference>
<protein>
    <submittedName>
        <fullName evidence="1">Uncharacterized protein</fullName>
    </submittedName>
</protein>
<gene>
    <name evidence="1" type="ORF">MILVUS5_LOCUS2883</name>
</gene>
<dbReference type="Proteomes" id="UP001177021">
    <property type="component" value="Unassembled WGS sequence"/>
</dbReference>
<accession>A0ACB0IH91</accession>
<sequence length="478" mass="54281">MEAETRRKVEDMVLDILQKSDIQETTEFTIRVAASERLGIDLSGPDTKRFVRTIIETYLLSIANAQKSPPQLSTEVPVTPIEPPQVSNEPVNVTTPKEPPQELNKVVGVKRKNDDSEKVICQLSTRRNVAVRDFKGMTLVSIREFYNKDGKQLPTAKGISLSSEQWTTFKNCVPAIEEAITKLEGRIRSGINGKKNGEVASSVIDVPVEPVAIEPVTIESVPIEIVRFDGKNFQVWAEQMELFLKQLKINYVLTEPCPNATLGEKDASAGETKAAEKRWLNDDLTCRRNILSHLSDNLFNKYANRKMSAKDLWEDLKFVYLYEEYGTKISQVKQYIEFQMVDEKAVLDQIQELNCIADSVAAFGMPIEENFHVSVIVSKLPLSWKDLSIKLMREEHLPFWKLMELITKEEESRNGVKQMGEPPSDRARFYRANEGGSSGADIKPPPGFQRKYEPNSKNVSCYICGQKGHFSKNCWRWL</sequence>
<evidence type="ECO:0000313" key="1">
    <source>
        <dbReference type="EMBL" id="CAJ2631303.1"/>
    </source>
</evidence>
<evidence type="ECO:0000313" key="2">
    <source>
        <dbReference type="Proteomes" id="UP001177021"/>
    </source>
</evidence>
<comment type="caution">
    <text evidence="1">The sequence shown here is derived from an EMBL/GenBank/DDBJ whole genome shotgun (WGS) entry which is preliminary data.</text>
</comment>
<reference evidence="1" key="1">
    <citation type="submission" date="2023-10" db="EMBL/GenBank/DDBJ databases">
        <authorList>
            <person name="Rodriguez Cubillos JULIANA M."/>
            <person name="De Vega J."/>
        </authorList>
    </citation>
    <scope>NUCLEOTIDE SEQUENCE</scope>
</reference>
<organism evidence="1 2">
    <name type="scientific">Trifolium pratense</name>
    <name type="common">Red clover</name>
    <dbReference type="NCBI Taxonomy" id="57577"/>
    <lineage>
        <taxon>Eukaryota</taxon>
        <taxon>Viridiplantae</taxon>
        <taxon>Streptophyta</taxon>
        <taxon>Embryophyta</taxon>
        <taxon>Tracheophyta</taxon>
        <taxon>Spermatophyta</taxon>
        <taxon>Magnoliopsida</taxon>
        <taxon>eudicotyledons</taxon>
        <taxon>Gunneridae</taxon>
        <taxon>Pentapetalae</taxon>
        <taxon>rosids</taxon>
        <taxon>fabids</taxon>
        <taxon>Fabales</taxon>
        <taxon>Fabaceae</taxon>
        <taxon>Papilionoideae</taxon>
        <taxon>50 kb inversion clade</taxon>
        <taxon>NPAAA clade</taxon>
        <taxon>Hologalegina</taxon>
        <taxon>IRL clade</taxon>
        <taxon>Trifolieae</taxon>
        <taxon>Trifolium</taxon>
    </lineage>
</organism>
<name>A0ACB0IH91_TRIPR</name>
<keyword evidence="2" id="KW-1185">Reference proteome</keyword>
<proteinExistence type="predicted"/>